<dbReference type="Gene3D" id="3.30.360.10">
    <property type="entry name" value="Dihydrodipicolinate Reductase, domain 2"/>
    <property type="match status" value="1"/>
</dbReference>
<comment type="pathway">
    <text evidence="8">Amino-acid biosynthesis; L-lysine biosynthesis via DAP pathway; (S)-tetrahydrodipicolinate from L-aspartate: step 4/4.</text>
</comment>
<dbReference type="STRING" id="580340.Tlie_0251"/>
<comment type="similarity">
    <text evidence="1">Belongs to the DapB family.</text>
</comment>
<evidence type="ECO:0000256" key="12">
    <source>
        <dbReference type="NCBIfam" id="TIGR00036"/>
    </source>
</evidence>
<keyword evidence="4" id="KW-0220">Diaminopimelate biosynthesis</keyword>
<dbReference type="GO" id="GO:0005829">
    <property type="term" value="C:cytosol"/>
    <property type="evidence" value="ECO:0007669"/>
    <property type="project" value="TreeGrafter"/>
</dbReference>
<gene>
    <name evidence="15" type="ordered locus">Tlie_0251</name>
</gene>
<dbReference type="Pfam" id="PF05173">
    <property type="entry name" value="DapB_C"/>
    <property type="match status" value="1"/>
</dbReference>
<feature type="domain" description="Dihydrodipicolinate reductase C-terminal" evidence="14">
    <location>
        <begin position="130"/>
        <end position="257"/>
    </location>
</feature>
<keyword evidence="2" id="KW-0028">Amino-acid biosynthesis</keyword>
<dbReference type="EMBL" id="CP003096">
    <property type="protein sequence ID" value="AER65992.1"/>
    <property type="molecule type" value="Genomic_DNA"/>
</dbReference>
<evidence type="ECO:0000259" key="14">
    <source>
        <dbReference type="Pfam" id="PF05173"/>
    </source>
</evidence>
<organism evidence="15 16">
    <name type="scientific">Thermovirga lienii (strain ATCC BAA-1197 / DSM 17291 / Cas60314)</name>
    <dbReference type="NCBI Taxonomy" id="580340"/>
    <lineage>
        <taxon>Bacteria</taxon>
        <taxon>Thermotogati</taxon>
        <taxon>Synergistota</taxon>
        <taxon>Synergistia</taxon>
        <taxon>Synergistales</taxon>
        <taxon>Thermovirgaceae</taxon>
        <taxon>Thermovirga</taxon>
    </lineage>
</organism>
<evidence type="ECO:0000256" key="5">
    <source>
        <dbReference type="ARBA" id="ARBA00023002"/>
    </source>
</evidence>
<evidence type="ECO:0000313" key="16">
    <source>
        <dbReference type="Proteomes" id="UP000005868"/>
    </source>
</evidence>
<dbReference type="EC" id="1.17.1.8" evidence="9 12"/>
<keyword evidence="5 15" id="KW-0560">Oxidoreductase</keyword>
<dbReference type="PANTHER" id="PTHR20836">
    <property type="entry name" value="DIHYDRODIPICOLINATE REDUCTASE"/>
    <property type="match status" value="1"/>
</dbReference>
<dbReference type="KEGG" id="tli:Tlie_0251"/>
<evidence type="ECO:0000256" key="4">
    <source>
        <dbReference type="ARBA" id="ARBA00022915"/>
    </source>
</evidence>
<evidence type="ECO:0000256" key="7">
    <source>
        <dbReference type="ARBA" id="ARBA00023154"/>
    </source>
</evidence>
<dbReference type="GO" id="GO:0009089">
    <property type="term" value="P:lysine biosynthetic process via diaminopimelate"/>
    <property type="evidence" value="ECO:0007669"/>
    <property type="project" value="UniProtKB-UniRule"/>
</dbReference>
<keyword evidence="16" id="KW-1185">Reference proteome</keyword>
<evidence type="ECO:0000259" key="13">
    <source>
        <dbReference type="Pfam" id="PF01113"/>
    </source>
</evidence>
<dbReference type="HOGENOM" id="CLU_047479_0_1_0"/>
<dbReference type="GO" id="GO:0019877">
    <property type="term" value="P:diaminopimelate biosynthetic process"/>
    <property type="evidence" value="ECO:0007669"/>
    <property type="project" value="UniProtKB-KW"/>
</dbReference>
<dbReference type="SUPFAM" id="SSF55347">
    <property type="entry name" value="Glyceraldehyde-3-phosphate dehydrogenase-like, C-terminal domain"/>
    <property type="match status" value="1"/>
</dbReference>
<evidence type="ECO:0000256" key="6">
    <source>
        <dbReference type="ARBA" id="ARBA00023027"/>
    </source>
</evidence>
<evidence type="ECO:0000256" key="2">
    <source>
        <dbReference type="ARBA" id="ARBA00022605"/>
    </source>
</evidence>
<dbReference type="GO" id="GO:0008839">
    <property type="term" value="F:4-hydroxy-tetrahydrodipicolinate reductase"/>
    <property type="evidence" value="ECO:0007669"/>
    <property type="project" value="UniProtKB-UniRule"/>
</dbReference>
<dbReference type="OrthoDB" id="9790352at2"/>
<keyword evidence="6" id="KW-0520">NAD</keyword>
<comment type="catalytic activity">
    <reaction evidence="11">
        <text>(S)-2,3,4,5-tetrahydrodipicolinate + NAD(+) + H2O = (2S,4S)-4-hydroxy-2,3,4,5-tetrahydrodipicolinate + NADH + H(+)</text>
        <dbReference type="Rhea" id="RHEA:35323"/>
        <dbReference type="ChEBI" id="CHEBI:15377"/>
        <dbReference type="ChEBI" id="CHEBI:15378"/>
        <dbReference type="ChEBI" id="CHEBI:16845"/>
        <dbReference type="ChEBI" id="CHEBI:57540"/>
        <dbReference type="ChEBI" id="CHEBI:57945"/>
        <dbReference type="ChEBI" id="CHEBI:67139"/>
        <dbReference type="EC" id="1.17.1.8"/>
    </reaction>
</comment>
<dbReference type="Proteomes" id="UP000005868">
    <property type="component" value="Chromosome"/>
</dbReference>
<proteinExistence type="inferred from homology"/>
<dbReference type="InterPro" id="IPR000846">
    <property type="entry name" value="DapB_N"/>
</dbReference>
<accession>G7V6N3</accession>
<evidence type="ECO:0000256" key="3">
    <source>
        <dbReference type="ARBA" id="ARBA00022857"/>
    </source>
</evidence>
<dbReference type="Pfam" id="PF01113">
    <property type="entry name" value="DapB_N"/>
    <property type="match status" value="1"/>
</dbReference>
<sequence length="266" mass="29148">MIKIFLAGASGNVGKAIIRAIQTTEKDSFSLVGGWCKEQDEDLGILAGVGPLGIKVSESLEEGLVNSKPDMVIDFTSTVILEDNMKLYLKHGLDAVIGTTGLTEEQLEPYKNEVVKKGLRWAAIPNYGLGIYLVTKFIREARKFFPFVSIIDKHTNKMANAPSGTAAALAKAASEGKMGEIESKETYPGVLGGKIEGVQVLSQRLPWPGPYSGHEITLARKDEIIKISVEDYTSDIYMDGVFLTARKIKESPRGVFYRSLEEVMEK</sequence>
<keyword evidence="3" id="KW-0521">NADP</keyword>
<protein>
    <recommendedName>
        <fullName evidence="9 12">4-hydroxy-tetrahydrodipicolinate reductase</fullName>
        <ecNumber evidence="9 12">1.17.1.8</ecNumber>
    </recommendedName>
</protein>
<evidence type="ECO:0000256" key="8">
    <source>
        <dbReference type="ARBA" id="ARBA00037922"/>
    </source>
</evidence>
<keyword evidence="7" id="KW-0457">Lysine biosynthesis</keyword>
<evidence type="ECO:0000256" key="9">
    <source>
        <dbReference type="ARBA" id="ARBA00038983"/>
    </source>
</evidence>
<reference evidence="16" key="1">
    <citation type="submission" date="2011-10" db="EMBL/GenBank/DDBJ databases">
        <title>The complete genome of chromosome of Thermovirga lienii DSM 17291.</title>
        <authorList>
            <consortium name="US DOE Joint Genome Institute (JGI-PGF)"/>
            <person name="Lucas S."/>
            <person name="Copeland A."/>
            <person name="Lapidus A."/>
            <person name="Glavina del Rio T."/>
            <person name="Dalin E."/>
            <person name="Tice H."/>
            <person name="Bruce D."/>
            <person name="Goodwin L."/>
            <person name="Pitluck S."/>
            <person name="Peters L."/>
            <person name="Mikhailova N."/>
            <person name="Saunders E."/>
            <person name="Kyrpides N."/>
            <person name="Mavromatis K."/>
            <person name="Ivanova N."/>
            <person name="Last F.I."/>
            <person name="Brettin T."/>
            <person name="Detter J.C."/>
            <person name="Han C."/>
            <person name="Larimer F."/>
            <person name="Land M."/>
            <person name="Hauser L."/>
            <person name="Markowitz V."/>
            <person name="Cheng J.-F."/>
            <person name="Hugenholtz P."/>
            <person name="Woyke T."/>
            <person name="Wu D."/>
            <person name="Spring S."/>
            <person name="Schroeder M."/>
            <person name="Brambilla E.-M."/>
            <person name="Klenk H.-P."/>
            <person name="Eisen J.A."/>
        </authorList>
    </citation>
    <scope>NUCLEOTIDE SEQUENCE [LARGE SCALE GENOMIC DNA]</scope>
    <source>
        <strain evidence="16">ATCC BAA-1197 / DSM 17291 / Cas60314</strain>
    </source>
</reference>
<evidence type="ECO:0000256" key="10">
    <source>
        <dbReference type="ARBA" id="ARBA00049080"/>
    </source>
</evidence>
<name>G7V6N3_THELD</name>
<feature type="domain" description="Dihydrodipicolinate reductase N-terminal" evidence="13">
    <location>
        <begin position="2"/>
        <end position="114"/>
    </location>
</feature>
<evidence type="ECO:0000313" key="15">
    <source>
        <dbReference type="EMBL" id="AER65992.1"/>
    </source>
</evidence>
<evidence type="ECO:0000256" key="11">
    <source>
        <dbReference type="ARBA" id="ARBA00049396"/>
    </source>
</evidence>
<dbReference type="SUPFAM" id="SSF51735">
    <property type="entry name" value="NAD(P)-binding Rossmann-fold domains"/>
    <property type="match status" value="1"/>
</dbReference>
<evidence type="ECO:0000256" key="1">
    <source>
        <dbReference type="ARBA" id="ARBA00006642"/>
    </source>
</evidence>
<comment type="catalytic activity">
    <reaction evidence="10">
        <text>(S)-2,3,4,5-tetrahydrodipicolinate + NADP(+) + H2O = (2S,4S)-4-hydroxy-2,3,4,5-tetrahydrodipicolinate + NADPH + H(+)</text>
        <dbReference type="Rhea" id="RHEA:35331"/>
        <dbReference type="ChEBI" id="CHEBI:15377"/>
        <dbReference type="ChEBI" id="CHEBI:15378"/>
        <dbReference type="ChEBI" id="CHEBI:16845"/>
        <dbReference type="ChEBI" id="CHEBI:57783"/>
        <dbReference type="ChEBI" id="CHEBI:58349"/>
        <dbReference type="ChEBI" id="CHEBI:67139"/>
        <dbReference type="EC" id="1.17.1.8"/>
    </reaction>
</comment>
<dbReference type="InterPro" id="IPR036291">
    <property type="entry name" value="NAD(P)-bd_dom_sf"/>
</dbReference>
<dbReference type="NCBIfam" id="TIGR00036">
    <property type="entry name" value="dapB"/>
    <property type="match status" value="1"/>
</dbReference>
<dbReference type="InterPro" id="IPR023940">
    <property type="entry name" value="DHDPR_bac"/>
</dbReference>
<dbReference type="AlphaFoldDB" id="G7V6N3"/>
<reference evidence="15 16" key="2">
    <citation type="journal article" date="2012" name="Stand. Genomic Sci.">
        <title>Genome sequence of the moderately thermophilic, amino-acid-degrading and sulfur-reducing bacterium Thermovirga lienii type strain (Cas60314(T)).</title>
        <authorList>
            <person name="Goker M."/>
            <person name="Saunders E."/>
            <person name="Lapidus A."/>
            <person name="Nolan M."/>
            <person name="Lucas S."/>
            <person name="Hammon N."/>
            <person name="Deshpande S."/>
            <person name="Cheng J.F."/>
            <person name="Han C."/>
            <person name="Tapia R."/>
            <person name="Goodwin L.A."/>
            <person name="Pitluck S."/>
            <person name="Liolios K."/>
            <person name="Mavromatis K."/>
            <person name="Pagani I."/>
            <person name="Ivanova N."/>
            <person name="Mikhailova N."/>
            <person name="Pati A."/>
            <person name="Chen A."/>
            <person name="Palaniappan K."/>
            <person name="Land M."/>
            <person name="Chang Y.J."/>
            <person name="Jeffries C.D."/>
            <person name="Brambilla E.M."/>
            <person name="Rohde M."/>
            <person name="Spring S."/>
            <person name="Detter J.C."/>
            <person name="Woyke T."/>
            <person name="Bristow J."/>
            <person name="Eisen J.A."/>
            <person name="Markowitz V."/>
            <person name="Hugenholtz P."/>
            <person name="Kyrpides N.C."/>
            <person name="Klenk H.P."/>
        </authorList>
    </citation>
    <scope>NUCLEOTIDE SEQUENCE [LARGE SCALE GENOMIC DNA]</scope>
    <source>
        <strain evidence="16">ATCC BAA-1197 / DSM 17291 / Cas60314</strain>
    </source>
</reference>
<dbReference type="Gene3D" id="3.40.50.720">
    <property type="entry name" value="NAD(P)-binding Rossmann-like Domain"/>
    <property type="match status" value="1"/>
</dbReference>
<dbReference type="eggNOG" id="COG0289">
    <property type="taxonomic scope" value="Bacteria"/>
</dbReference>
<dbReference type="PANTHER" id="PTHR20836:SF0">
    <property type="entry name" value="4-HYDROXY-TETRAHYDRODIPICOLINATE REDUCTASE 1, CHLOROPLASTIC-RELATED"/>
    <property type="match status" value="1"/>
</dbReference>
<dbReference type="PIRSF" id="PIRSF000161">
    <property type="entry name" value="DHPR"/>
    <property type="match status" value="1"/>
</dbReference>
<dbReference type="CDD" id="cd02274">
    <property type="entry name" value="DHDPR_N"/>
    <property type="match status" value="1"/>
</dbReference>
<dbReference type="InterPro" id="IPR022663">
    <property type="entry name" value="DapB_C"/>
</dbReference>